<protein>
    <submittedName>
        <fullName evidence="1">Uncharacterized protein</fullName>
    </submittedName>
</protein>
<dbReference type="AlphaFoldDB" id="A0A3N6QG73"/>
<gene>
    <name evidence="1" type="ORF">D5R40_34405</name>
</gene>
<reference evidence="1 2" key="1">
    <citation type="journal article" date="2018" name="ACS Chem. Biol.">
        <title>Ketoreductase domain dysfunction expands chemodiversity: malyngamide biosynthesis in the cyanobacterium Okeania hirsuta.</title>
        <authorList>
            <person name="Moss N.A."/>
            <person name="Leao T."/>
            <person name="Rankin M."/>
            <person name="McCullough T.M."/>
            <person name="Qu P."/>
            <person name="Korobeynikov A."/>
            <person name="Smith J.L."/>
            <person name="Gerwick L."/>
            <person name="Gerwick W.H."/>
        </authorList>
    </citation>
    <scope>NUCLEOTIDE SEQUENCE [LARGE SCALE GENOMIC DNA]</scope>
    <source>
        <strain evidence="1 2">PAB10Feb10-1</strain>
    </source>
</reference>
<comment type="caution">
    <text evidence="1">The sequence shown here is derived from an EMBL/GenBank/DDBJ whole genome shotgun (WGS) entry which is preliminary data.</text>
</comment>
<proteinExistence type="predicted"/>
<dbReference type="Pfam" id="PF19268">
    <property type="entry name" value="CIS_TMP"/>
    <property type="match status" value="1"/>
</dbReference>
<evidence type="ECO:0000313" key="1">
    <source>
        <dbReference type="EMBL" id="RQH14300.1"/>
    </source>
</evidence>
<organism evidence="1 2">
    <name type="scientific">Okeania hirsuta</name>
    <dbReference type="NCBI Taxonomy" id="1458930"/>
    <lineage>
        <taxon>Bacteria</taxon>
        <taxon>Bacillati</taxon>
        <taxon>Cyanobacteriota</taxon>
        <taxon>Cyanophyceae</taxon>
        <taxon>Oscillatoriophycideae</taxon>
        <taxon>Oscillatoriales</taxon>
        <taxon>Microcoleaceae</taxon>
        <taxon>Okeania</taxon>
    </lineage>
</organism>
<name>A0A3N6QG73_9CYAN</name>
<accession>A0A3N6QG73</accession>
<dbReference type="EMBL" id="RCBY01000605">
    <property type="protein sequence ID" value="RQH14300.1"/>
    <property type="molecule type" value="Genomic_DNA"/>
</dbReference>
<evidence type="ECO:0000313" key="2">
    <source>
        <dbReference type="Proteomes" id="UP000269154"/>
    </source>
</evidence>
<keyword evidence="2" id="KW-1185">Reference proteome</keyword>
<dbReference type="Proteomes" id="UP000269154">
    <property type="component" value="Unassembled WGS sequence"/>
</dbReference>
<dbReference type="InterPro" id="IPR045538">
    <property type="entry name" value="CIS_TMP"/>
</dbReference>
<sequence>MCGLTLAEPVPLVLQQGLTEAEKQEGLNLLKAIIHNWAALKRTKPDGLREGFLQRSGLLSWQEADHRCI</sequence>